<dbReference type="Gene3D" id="1.10.580.10">
    <property type="entry name" value="Citrate Synthase, domain 1"/>
    <property type="match status" value="1"/>
</dbReference>
<keyword evidence="3" id="KW-0816">Tricarboxylic acid cycle</keyword>
<dbReference type="STRING" id="1459636.NTE_02917"/>
<dbReference type="PANTHER" id="PTHR11739">
    <property type="entry name" value="CITRATE SYNTHASE"/>
    <property type="match status" value="1"/>
</dbReference>
<comment type="pathway">
    <text evidence="1">Carbohydrate metabolism; tricarboxylic acid cycle.</text>
</comment>
<dbReference type="Proteomes" id="UP000028194">
    <property type="component" value="Chromosome"/>
</dbReference>
<dbReference type="NCBIfam" id="TIGR01800">
    <property type="entry name" value="cit_synth_II"/>
    <property type="match status" value="1"/>
</dbReference>
<dbReference type="InterPro" id="IPR036969">
    <property type="entry name" value="Citrate_synthase_sf"/>
</dbReference>
<dbReference type="eggNOG" id="arCOG04237">
    <property type="taxonomic scope" value="Archaea"/>
</dbReference>
<evidence type="ECO:0000256" key="7">
    <source>
        <dbReference type="PIRSR" id="PIRSR001369-1"/>
    </source>
</evidence>
<dbReference type="GO" id="GO:0006099">
    <property type="term" value="P:tricarboxylic acid cycle"/>
    <property type="evidence" value="ECO:0007669"/>
    <property type="project" value="UniProtKB-UniPathway"/>
</dbReference>
<keyword evidence="10" id="KW-1185">Reference proteome</keyword>
<evidence type="ECO:0000256" key="6">
    <source>
        <dbReference type="PIRNR" id="PIRNR001369"/>
    </source>
</evidence>
<comment type="catalytic activity">
    <reaction evidence="5 6">
        <text>oxaloacetate + acetyl-CoA + H2O = citrate + CoA + H(+)</text>
        <dbReference type="Rhea" id="RHEA:16845"/>
        <dbReference type="ChEBI" id="CHEBI:15377"/>
        <dbReference type="ChEBI" id="CHEBI:15378"/>
        <dbReference type="ChEBI" id="CHEBI:16452"/>
        <dbReference type="ChEBI" id="CHEBI:16947"/>
        <dbReference type="ChEBI" id="CHEBI:57287"/>
        <dbReference type="ChEBI" id="CHEBI:57288"/>
        <dbReference type="EC" id="2.3.3.16"/>
    </reaction>
</comment>
<dbReference type="Pfam" id="PF00285">
    <property type="entry name" value="Citrate_synt"/>
    <property type="match status" value="1"/>
</dbReference>
<dbReference type="EMBL" id="CP007174">
    <property type="protein sequence ID" value="AIF84955.1"/>
    <property type="molecule type" value="Genomic_DNA"/>
</dbReference>
<dbReference type="SUPFAM" id="SSF48256">
    <property type="entry name" value="Citrate synthase"/>
    <property type="match status" value="1"/>
</dbReference>
<evidence type="ECO:0000313" key="9">
    <source>
        <dbReference type="EMBL" id="AIF84955.1"/>
    </source>
</evidence>
<dbReference type="KEGG" id="nev:NTE_02917"/>
<dbReference type="InterPro" id="IPR024176">
    <property type="entry name" value="Citrate_synthase_bac-typ"/>
</dbReference>
<keyword evidence="4 6" id="KW-0808">Transferase</keyword>
<evidence type="ECO:0000256" key="1">
    <source>
        <dbReference type="ARBA" id="ARBA00005163"/>
    </source>
</evidence>
<dbReference type="EC" id="2.3.3.16" evidence="6"/>
<dbReference type="RefSeq" id="WP_148701439.1">
    <property type="nucleotide sequence ID" value="NZ_CP007174.1"/>
</dbReference>
<evidence type="ECO:0000256" key="3">
    <source>
        <dbReference type="ARBA" id="ARBA00022532"/>
    </source>
</evidence>
<dbReference type="PIRSF" id="PIRSF001369">
    <property type="entry name" value="Citrate_synth"/>
    <property type="match status" value="1"/>
</dbReference>
<dbReference type="PANTHER" id="PTHR11739:SF4">
    <property type="entry name" value="CITRATE SYNTHASE, PEROXISOMAL"/>
    <property type="match status" value="1"/>
</dbReference>
<evidence type="ECO:0000256" key="5">
    <source>
        <dbReference type="ARBA" id="ARBA00049288"/>
    </source>
</evidence>
<comment type="similarity">
    <text evidence="2 6 8">Belongs to the citrate synthase family.</text>
</comment>
<sequence>MDARNIGLRNIEVADTKICSIDGENGKLIYRGFDILDLVNHSTFEETSYLLLFGELPSPEQLTDFGRRLREARGIPEPMIKSMKNRPKRAQPMDVLQSCVAELADYDLNIDDFSKEAHTRRAITLIAKIPSIVAAWNRVRTGQHVVDPMEEGSHAANFLYMLRGVEPSAEEAKVMDICFILHAEHSFNASTFAAREISSTRASMYAAISGAVGALSGELHGGANVQVMKMLLEIGDPANVEKWVASRLSSGGRIMGMGHAVYRTTDPRADILSRLSKAISKEKNNKWFEITERAEKATKKWMLENKGQAIYPNVDLYSASIYYSMGIPMDLNTPIFAISRISGWASHVIEEKFAEAAPKPALYRPKAVYIGRYCGPMGCEYVPLSERKQQQQVA</sequence>
<gene>
    <name evidence="9" type="ORF">NTE_02917</name>
</gene>
<feature type="active site" evidence="7">
    <location>
        <position position="259"/>
    </location>
</feature>
<dbReference type="AlphaFoldDB" id="A0A075MUS2"/>
<dbReference type="UniPathway" id="UPA00223"/>
<dbReference type="PRINTS" id="PR00143">
    <property type="entry name" value="CITRTSNTHASE"/>
</dbReference>
<dbReference type="Gene3D" id="1.10.230.10">
    <property type="entry name" value="Cytochrome P450-Terp, domain 2"/>
    <property type="match status" value="1"/>
</dbReference>
<dbReference type="GO" id="GO:0036440">
    <property type="term" value="F:citrate synthase activity"/>
    <property type="evidence" value="ECO:0007669"/>
    <property type="project" value="UniProtKB-EC"/>
</dbReference>
<protein>
    <recommendedName>
        <fullName evidence="6 8">Citrate synthase</fullName>
        <ecNumber evidence="6">2.3.3.16</ecNumber>
    </recommendedName>
</protein>
<dbReference type="InterPro" id="IPR011278">
    <property type="entry name" value="2-MeCitrate/Citrate_synth_II"/>
</dbReference>
<evidence type="ECO:0000313" key="10">
    <source>
        <dbReference type="Proteomes" id="UP000028194"/>
    </source>
</evidence>
<evidence type="ECO:0000256" key="2">
    <source>
        <dbReference type="ARBA" id="ARBA00010566"/>
    </source>
</evidence>
<dbReference type="InterPro" id="IPR016143">
    <property type="entry name" value="Citrate_synth-like_sm_a-sub"/>
</dbReference>
<name>A0A075MUS2_9ARCH</name>
<accession>A0A075MUS2</accession>
<dbReference type="GeneID" id="41598595"/>
<dbReference type="HOGENOM" id="CLU_025068_2_1_2"/>
<evidence type="ECO:0000256" key="8">
    <source>
        <dbReference type="RuleBase" id="RU000441"/>
    </source>
</evidence>
<dbReference type="InterPro" id="IPR016142">
    <property type="entry name" value="Citrate_synth-like_lrg_a-sub"/>
</dbReference>
<organism evidence="9 10">
    <name type="scientific">Candidatus Nitrososphaera evergladensis SR1</name>
    <dbReference type="NCBI Taxonomy" id="1459636"/>
    <lineage>
        <taxon>Archaea</taxon>
        <taxon>Nitrososphaerota</taxon>
        <taxon>Nitrososphaeria</taxon>
        <taxon>Nitrososphaerales</taxon>
        <taxon>Nitrososphaeraceae</taxon>
        <taxon>Nitrososphaera</taxon>
    </lineage>
</organism>
<dbReference type="OrthoDB" id="21302at2157"/>
<feature type="active site" evidence="7">
    <location>
        <position position="315"/>
    </location>
</feature>
<reference evidence="9 10" key="1">
    <citation type="journal article" date="2014" name="PLoS ONE">
        <title>Genome Sequence of Candidatus Nitrososphaera evergladensis from Group I.1b Enriched from Everglades Soil Reveals Novel Genomic Features of the Ammonia-Oxidizing Archaea.</title>
        <authorList>
            <person name="Zhalnina K.V."/>
            <person name="Dias R."/>
            <person name="Leonard M.T."/>
            <person name="Dorr de Quadros P."/>
            <person name="Camargo F.A."/>
            <person name="Drew J.C."/>
            <person name="Farmerie W.G."/>
            <person name="Daroub S.H."/>
            <person name="Triplett E.W."/>
        </authorList>
    </citation>
    <scope>NUCLEOTIDE SEQUENCE [LARGE SCALE GENOMIC DNA]</scope>
    <source>
        <strain evidence="9 10">SR1</strain>
    </source>
</reference>
<proteinExistence type="inferred from homology"/>
<dbReference type="InterPro" id="IPR002020">
    <property type="entry name" value="Citrate_synthase"/>
</dbReference>
<dbReference type="GO" id="GO:0005975">
    <property type="term" value="P:carbohydrate metabolic process"/>
    <property type="evidence" value="ECO:0007669"/>
    <property type="project" value="TreeGrafter"/>
</dbReference>
<dbReference type="GO" id="GO:0005737">
    <property type="term" value="C:cytoplasm"/>
    <property type="evidence" value="ECO:0007669"/>
    <property type="project" value="InterPro"/>
</dbReference>
<keyword evidence="9" id="KW-0012">Acyltransferase</keyword>
<evidence type="ECO:0000256" key="4">
    <source>
        <dbReference type="ARBA" id="ARBA00022679"/>
    </source>
</evidence>